<keyword evidence="4 7" id="KW-0732">Signal</keyword>
<evidence type="ECO:0000256" key="6">
    <source>
        <dbReference type="ARBA" id="ARBA00022837"/>
    </source>
</evidence>
<dbReference type="AlphaFoldDB" id="A0A934VJY1"/>
<dbReference type="InterPro" id="IPR017850">
    <property type="entry name" value="Alkaline_phosphatase_core_sf"/>
</dbReference>
<dbReference type="SUPFAM" id="SSF53649">
    <property type="entry name" value="Alkaline phosphatase-like"/>
    <property type="match status" value="1"/>
</dbReference>
<protein>
    <submittedName>
        <fullName evidence="9">Sulfatase</fullName>
    </submittedName>
</protein>
<dbReference type="Gene3D" id="3.30.1120.10">
    <property type="match status" value="1"/>
</dbReference>
<organism evidence="9 10">
    <name type="scientific">Pelagicoccus mobilis</name>
    <dbReference type="NCBI Taxonomy" id="415221"/>
    <lineage>
        <taxon>Bacteria</taxon>
        <taxon>Pseudomonadati</taxon>
        <taxon>Verrucomicrobiota</taxon>
        <taxon>Opitutia</taxon>
        <taxon>Puniceicoccales</taxon>
        <taxon>Pelagicoccaceae</taxon>
        <taxon>Pelagicoccus</taxon>
    </lineage>
</organism>
<dbReference type="GO" id="GO:0046872">
    <property type="term" value="F:metal ion binding"/>
    <property type="evidence" value="ECO:0007669"/>
    <property type="project" value="UniProtKB-KW"/>
</dbReference>
<evidence type="ECO:0000256" key="5">
    <source>
        <dbReference type="ARBA" id="ARBA00022801"/>
    </source>
</evidence>
<dbReference type="Proteomes" id="UP000617628">
    <property type="component" value="Unassembled WGS sequence"/>
</dbReference>
<evidence type="ECO:0000259" key="8">
    <source>
        <dbReference type="Pfam" id="PF00884"/>
    </source>
</evidence>
<evidence type="ECO:0000256" key="2">
    <source>
        <dbReference type="ARBA" id="ARBA00008779"/>
    </source>
</evidence>
<dbReference type="InterPro" id="IPR050738">
    <property type="entry name" value="Sulfatase"/>
</dbReference>
<name>A0A934VJY1_9BACT</name>
<comment type="similarity">
    <text evidence="2">Belongs to the sulfatase family.</text>
</comment>
<dbReference type="Gene3D" id="3.40.720.10">
    <property type="entry name" value="Alkaline Phosphatase, subunit A"/>
    <property type="match status" value="1"/>
</dbReference>
<keyword evidence="6" id="KW-0106">Calcium</keyword>
<evidence type="ECO:0000256" key="4">
    <source>
        <dbReference type="ARBA" id="ARBA00022729"/>
    </source>
</evidence>
<keyword evidence="5" id="KW-0378">Hydrolase</keyword>
<feature type="domain" description="Sulfatase N-terminal" evidence="8">
    <location>
        <begin position="29"/>
        <end position="381"/>
    </location>
</feature>
<keyword evidence="10" id="KW-1185">Reference proteome</keyword>
<dbReference type="Pfam" id="PF00884">
    <property type="entry name" value="Sulfatase"/>
    <property type="match status" value="1"/>
</dbReference>
<dbReference type="GO" id="GO:0004065">
    <property type="term" value="F:arylsulfatase activity"/>
    <property type="evidence" value="ECO:0007669"/>
    <property type="project" value="TreeGrafter"/>
</dbReference>
<dbReference type="PANTHER" id="PTHR42693:SF42">
    <property type="entry name" value="ARYLSULFATASE G"/>
    <property type="match status" value="1"/>
</dbReference>
<sequence>MLRNVFIPALLVLTTLVASLQGGDDGSSPNIVLFLVDDMGVMDTSLPFLVDEEGRPVRHALNDWYRTPNMERLAEQGIRFSDFSAHTVCSPTRASIMNGQNSARHKTTNYIRPVSNNGGEYGPPDWGWTGLAEGDVTLPRVLGAVGYRSIHIGKGHFGPLGVPGEDPVSLGFDVNVAGHSSGIPASYYGKKNFGKGINHVPDLEKYHGTDIFLTEALTLEAKDEIDRSIELGKPFFLYLSHYAVHAPFDSDPRFAGNYSESDKSKPAQAFATLIEGMDKSLGGIVDHLRYRGIAENTLIIFLGDNGTHSPIGKDGEIASSSPFRGRKGNQWEGGVRVPFIAAWGEHDADNPWQERLPIARGEVQTQMAACFDIFPTLVDLVSAPVPDGHFVDGQSLKTLFSGERDTRRRDVFLSHFPHHRTDHYFTAYREGSWKVVYHYFPELNDLDSHYELYDLDSDVGESNNLSNVYPSRLEEMMEGLIESLESLGALFPEKEGEEYRPTLPSESAY</sequence>
<comment type="caution">
    <text evidence="9">The sequence shown here is derived from an EMBL/GenBank/DDBJ whole genome shotgun (WGS) entry which is preliminary data.</text>
</comment>
<evidence type="ECO:0000256" key="3">
    <source>
        <dbReference type="ARBA" id="ARBA00022723"/>
    </source>
</evidence>
<dbReference type="PANTHER" id="PTHR42693">
    <property type="entry name" value="ARYLSULFATASE FAMILY MEMBER"/>
    <property type="match status" value="1"/>
</dbReference>
<dbReference type="EMBL" id="JAENIL010000006">
    <property type="protein sequence ID" value="MBK1876096.1"/>
    <property type="molecule type" value="Genomic_DNA"/>
</dbReference>
<dbReference type="RefSeq" id="WP_234033235.1">
    <property type="nucleotide sequence ID" value="NZ_JAENIL010000006.1"/>
</dbReference>
<evidence type="ECO:0000256" key="1">
    <source>
        <dbReference type="ARBA" id="ARBA00001913"/>
    </source>
</evidence>
<feature type="chain" id="PRO_5037932842" evidence="7">
    <location>
        <begin position="21"/>
        <end position="509"/>
    </location>
</feature>
<gene>
    <name evidence="9" type="ORF">JIN87_04405</name>
</gene>
<accession>A0A934VJY1</accession>
<dbReference type="InterPro" id="IPR000917">
    <property type="entry name" value="Sulfatase_N"/>
</dbReference>
<feature type="signal peptide" evidence="7">
    <location>
        <begin position="1"/>
        <end position="20"/>
    </location>
</feature>
<proteinExistence type="inferred from homology"/>
<evidence type="ECO:0000313" key="10">
    <source>
        <dbReference type="Proteomes" id="UP000617628"/>
    </source>
</evidence>
<comment type="cofactor">
    <cofactor evidence="1">
        <name>Ca(2+)</name>
        <dbReference type="ChEBI" id="CHEBI:29108"/>
    </cofactor>
</comment>
<dbReference type="CDD" id="cd16144">
    <property type="entry name" value="ARS_like"/>
    <property type="match status" value="1"/>
</dbReference>
<keyword evidence="3" id="KW-0479">Metal-binding</keyword>
<evidence type="ECO:0000313" key="9">
    <source>
        <dbReference type="EMBL" id="MBK1876096.1"/>
    </source>
</evidence>
<reference evidence="9" key="1">
    <citation type="submission" date="2021-01" db="EMBL/GenBank/DDBJ databases">
        <title>Modified the classification status of verrucomicrobia.</title>
        <authorList>
            <person name="Feng X."/>
        </authorList>
    </citation>
    <scope>NUCLEOTIDE SEQUENCE</scope>
    <source>
        <strain evidence="9">KCTC 13126</strain>
    </source>
</reference>
<evidence type="ECO:0000256" key="7">
    <source>
        <dbReference type="SAM" id="SignalP"/>
    </source>
</evidence>